<protein>
    <recommendedName>
        <fullName evidence="2">Csm1 subunit domain-containing protein</fullName>
    </recommendedName>
</protein>
<evidence type="ECO:0000259" key="2">
    <source>
        <dbReference type="Pfam" id="PF18211"/>
    </source>
</evidence>
<proteinExistence type="predicted"/>
<reference evidence="4" key="1">
    <citation type="submission" date="2017-02" db="EMBL/GenBank/DDBJ databases">
        <authorList>
            <person name="Daims H."/>
        </authorList>
    </citation>
    <scope>NUCLEOTIDE SEQUENCE [LARGE SCALE GENOMIC DNA]</scope>
</reference>
<feature type="domain" description="Csm1 subunit" evidence="2">
    <location>
        <begin position="307"/>
        <end position="378"/>
    </location>
</feature>
<dbReference type="Pfam" id="PF18211">
    <property type="entry name" value="Csm1_B"/>
    <property type="match status" value="1"/>
</dbReference>
<organism evidence="3 4">
    <name type="scientific">Crenothrix polyspora</name>
    <dbReference type="NCBI Taxonomy" id="360316"/>
    <lineage>
        <taxon>Bacteria</taxon>
        <taxon>Pseudomonadati</taxon>
        <taxon>Pseudomonadota</taxon>
        <taxon>Gammaproteobacteria</taxon>
        <taxon>Methylococcales</taxon>
        <taxon>Crenotrichaceae</taxon>
        <taxon>Crenothrix</taxon>
    </lineage>
</organism>
<dbReference type="PANTHER" id="PTHR36528">
    <property type="entry name" value="CRISPR SYSTEM SINGLE-STRAND-SPECIFIC DEOXYRIBONUCLEASE CAS10/CSM1 (SUBTYPE III-A)"/>
    <property type="match status" value="1"/>
</dbReference>
<accession>A0A1R4HB89</accession>
<keyword evidence="4" id="KW-1185">Reference proteome</keyword>
<dbReference type="AlphaFoldDB" id="A0A1R4HB89"/>
<gene>
    <name evidence="3" type="ORF">CRENPOLYSF2_3360002</name>
</gene>
<dbReference type="InterPro" id="IPR013408">
    <property type="entry name" value="Cas10/Csm1"/>
</dbReference>
<keyword evidence="1" id="KW-0808">Transferase</keyword>
<dbReference type="EMBL" id="FUKJ01000264">
    <property type="protein sequence ID" value="SJM93505.1"/>
    <property type="molecule type" value="Genomic_DNA"/>
</dbReference>
<dbReference type="Proteomes" id="UP000195442">
    <property type="component" value="Unassembled WGS sequence"/>
</dbReference>
<evidence type="ECO:0000313" key="4">
    <source>
        <dbReference type="Proteomes" id="UP000195442"/>
    </source>
</evidence>
<evidence type="ECO:0000256" key="1">
    <source>
        <dbReference type="ARBA" id="ARBA00022679"/>
    </source>
</evidence>
<dbReference type="PANTHER" id="PTHR36528:SF1">
    <property type="entry name" value="CRISPR SYSTEM SINGLE-STRAND-SPECIFIC DEOXYRIBONUCLEASE CAS10_CSM1 (SUBTYPE III-A)"/>
    <property type="match status" value="1"/>
</dbReference>
<dbReference type="NCBIfam" id="TIGR02578">
    <property type="entry name" value="cas_TM1811_Csm1"/>
    <property type="match status" value="1"/>
</dbReference>
<dbReference type="OrthoDB" id="9768769at2"/>
<name>A0A1R4HB89_9GAMM</name>
<dbReference type="InterPro" id="IPR041062">
    <property type="entry name" value="Csm1_B"/>
</dbReference>
<dbReference type="GO" id="GO:0016740">
    <property type="term" value="F:transferase activity"/>
    <property type="evidence" value="ECO:0007669"/>
    <property type="project" value="UniProtKB-KW"/>
</dbReference>
<evidence type="ECO:0000313" key="3">
    <source>
        <dbReference type="EMBL" id="SJM93505.1"/>
    </source>
</evidence>
<sequence>MKKHDHAVFGCLLHDIGKFFERAEILDDYRKDHEKQQSYCKKKPEGGYSHFHVLNTLKFCELLSEQVTQIKPYEKQRHKTADQNWINLASFHHNPSEKEDSFLEKIVQAADHLASAEREQGSFYEQGINKKTQLESLLGRVSLEKEARQNDYFLPLTNTSLSDHAIFPQKAGLSGMEEKANDKGKVWLTRTTLAPEYQKIAKQFMAELQELQVFQTNMDKDKISRSTLRSLLCLMELYLGQVPAATNVLHPDISLFDHLRVTAAIGESLYLFHQVNTDQADYDDKKTVKWHLVCGDFSGIQKFIYKITSKGAAKGLRGRSFFIQLLCDAVSEQIIRKLGLYATARIYSSGGKFYLLIPAHLKEQVKHIADSVNKELLK</sequence>
<dbReference type="InterPro" id="IPR052117">
    <property type="entry name" value="Cas10/Csm1_subtype-III-A"/>
</dbReference>
<dbReference type="Gene3D" id="1.10.3210.10">
    <property type="entry name" value="Hypothetical protein af1432"/>
    <property type="match status" value="1"/>
</dbReference>